<protein>
    <recommendedName>
        <fullName evidence="3">Enoyl reductase (ER) domain-containing protein</fullName>
    </recommendedName>
</protein>
<keyword evidence="5" id="KW-1185">Reference proteome</keyword>
<dbReference type="GO" id="GO:0016651">
    <property type="term" value="F:oxidoreductase activity, acting on NAD(P)H"/>
    <property type="evidence" value="ECO:0007669"/>
    <property type="project" value="TreeGrafter"/>
</dbReference>
<evidence type="ECO:0000256" key="1">
    <source>
        <dbReference type="ARBA" id="ARBA00022857"/>
    </source>
</evidence>
<evidence type="ECO:0000259" key="3">
    <source>
        <dbReference type="SMART" id="SM00829"/>
    </source>
</evidence>
<proteinExistence type="predicted"/>
<dbReference type="GO" id="GO:0070402">
    <property type="term" value="F:NADPH binding"/>
    <property type="evidence" value="ECO:0007669"/>
    <property type="project" value="TreeGrafter"/>
</dbReference>
<gene>
    <name evidence="4" type="ORF">Clacol_009666</name>
</gene>
<dbReference type="Pfam" id="PF08240">
    <property type="entry name" value="ADH_N"/>
    <property type="match status" value="1"/>
</dbReference>
<dbReference type="EMBL" id="BPWL01000011">
    <property type="protein sequence ID" value="GJJ15390.1"/>
    <property type="molecule type" value="Genomic_DNA"/>
</dbReference>
<evidence type="ECO:0000313" key="4">
    <source>
        <dbReference type="EMBL" id="GJJ15390.1"/>
    </source>
</evidence>
<dbReference type="InterPro" id="IPR014189">
    <property type="entry name" value="Quinone_OxRdtase_PIG3"/>
</dbReference>
<evidence type="ECO:0000313" key="5">
    <source>
        <dbReference type="Proteomes" id="UP001050691"/>
    </source>
</evidence>
<dbReference type="PANTHER" id="PTHR48106">
    <property type="entry name" value="QUINONE OXIDOREDUCTASE PIG3-RELATED"/>
    <property type="match status" value="1"/>
</dbReference>
<dbReference type="InterPro" id="IPR011032">
    <property type="entry name" value="GroES-like_sf"/>
</dbReference>
<dbReference type="SUPFAM" id="SSF50129">
    <property type="entry name" value="GroES-like"/>
    <property type="match status" value="1"/>
</dbReference>
<comment type="caution">
    <text evidence="4">The sequence shown here is derived from an EMBL/GenBank/DDBJ whole genome shotgun (WGS) entry which is preliminary data.</text>
</comment>
<dbReference type="CDD" id="cd05276">
    <property type="entry name" value="p53_inducible_oxidoreductase"/>
    <property type="match status" value="1"/>
</dbReference>
<organism evidence="4 5">
    <name type="scientific">Clathrus columnatus</name>
    <dbReference type="NCBI Taxonomy" id="1419009"/>
    <lineage>
        <taxon>Eukaryota</taxon>
        <taxon>Fungi</taxon>
        <taxon>Dikarya</taxon>
        <taxon>Basidiomycota</taxon>
        <taxon>Agaricomycotina</taxon>
        <taxon>Agaricomycetes</taxon>
        <taxon>Phallomycetidae</taxon>
        <taxon>Phallales</taxon>
        <taxon>Clathraceae</taxon>
        <taxon>Clathrus</taxon>
    </lineage>
</organism>
<evidence type="ECO:0000256" key="2">
    <source>
        <dbReference type="ARBA" id="ARBA00023002"/>
    </source>
</evidence>
<dbReference type="Proteomes" id="UP001050691">
    <property type="component" value="Unassembled WGS sequence"/>
</dbReference>
<sequence>MRAILVKGGGRIEDLYIGEVEKPSPEADEVLVKVKAFGLNRMDIMQRKGGITHLPELVPSWALSFRVGKDVKQWKEGDEVLGLVGGGAYAEYVVAFSTHVWRKSNSLSWTEAAAIPENWLTAFQALTIPELKSGEDVLVHTGASGVGLAANQLARFWNANKVITTASTSEKLNWLINLPNGPTHTINYKTEDFASEVKKITNRRGVDVIVDFPGQSHFVKNIDSLAMDGRMTMLAMLSGNEVSKLNLSPILYKRLRIQGSTLRSRSREYQADLIQRFTSTVGDKLTGEKGEGPLRTYIYAVYAFDEIQTAHRDMESNGTAGKLIVTIP</sequence>
<dbReference type="PANTHER" id="PTHR48106:SF18">
    <property type="entry name" value="QUINONE OXIDOREDUCTASE PIG3"/>
    <property type="match status" value="1"/>
</dbReference>
<name>A0AAV5ALR6_9AGAM</name>
<dbReference type="InterPro" id="IPR013149">
    <property type="entry name" value="ADH-like_C"/>
</dbReference>
<dbReference type="Pfam" id="PF00107">
    <property type="entry name" value="ADH_zinc_N"/>
    <property type="match status" value="1"/>
</dbReference>
<dbReference type="SMART" id="SM00829">
    <property type="entry name" value="PKS_ER"/>
    <property type="match status" value="1"/>
</dbReference>
<feature type="domain" description="Enoyl reductase (ER)" evidence="3">
    <location>
        <begin position="10"/>
        <end position="325"/>
    </location>
</feature>
<dbReference type="AlphaFoldDB" id="A0AAV5ALR6"/>
<dbReference type="InterPro" id="IPR036291">
    <property type="entry name" value="NAD(P)-bd_dom_sf"/>
</dbReference>
<reference evidence="4" key="1">
    <citation type="submission" date="2021-10" db="EMBL/GenBank/DDBJ databases">
        <title>De novo Genome Assembly of Clathrus columnatus (Basidiomycota, Fungi) Using Illumina and Nanopore Sequence Data.</title>
        <authorList>
            <person name="Ogiso-Tanaka E."/>
            <person name="Itagaki H."/>
            <person name="Hosoya T."/>
            <person name="Hosaka K."/>
        </authorList>
    </citation>
    <scope>NUCLEOTIDE SEQUENCE</scope>
    <source>
        <strain evidence="4">MO-923</strain>
    </source>
</reference>
<dbReference type="InterPro" id="IPR020843">
    <property type="entry name" value="ER"/>
</dbReference>
<dbReference type="Gene3D" id="3.40.50.720">
    <property type="entry name" value="NAD(P)-binding Rossmann-like Domain"/>
    <property type="match status" value="1"/>
</dbReference>
<dbReference type="Gene3D" id="3.90.180.10">
    <property type="entry name" value="Medium-chain alcohol dehydrogenases, catalytic domain"/>
    <property type="match status" value="1"/>
</dbReference>
<keyword evidence="2" id="KW-0560">Oxidoreductase</keyword>
<dbReference type="SUPFAM" id="SSF51735">
    <property type="entry name" value="NAD(P)-binding Rossmann-fold domains"/>
    <property type="match status" value="1"/>
</dbReference>
<keyword evidence="1" id="KW-0521">NADP</keyword>
<accession>A0AAV5ALR6</accession>
<dbReference type="InterPro" id="IPR013154">
    <property type="entry name" value="ADH-like_N"/>
</dbReference>